<evidence type="ECO:0000313" key="4">
    <source>
        <dbReference type="EMBL" id="KAF2754519.1"/>
    </source>
</evidence>
<dbReference type="RefSeq" id="XP_033596970.1">
    <property type="nucleotide sequence ID" value="XM_033744681.1"/>
</dbReference>
<sequence length="249" mass="26230">MPSSTVVIVTGASRGIGHAIVAAYLSRPNHTVIGSVRKTDTPRTEDLKNLPVATGSRLLLVSIESTSTSDPKRAVEDMEAAGIAHIDIVVSNAGISPAPAPLDLADPEDLIQAFKVNAVASVLLFQAANRLLSKSEAPKWVSISSRVGSIGQAASFYQYASAYGMSKAAQDWFTATLHHSYESLTAFAVHPGFVSTDMGVAAAKGAGIDMPATTAKESAAKLLEVIDSAQREREGAKLIDIMTHEEISW</sequence>
<dbReference type="Gene3D" id="3.40.50.720">
    <property type="entry name" value="NAD(P)-binding Rossmann-like Domain"/>
    <property type="match status" value="1"/>
</dbReference>
<keyword evidence="2" id="KW-0521">NADP</keyword>
<evidence type="ECO:0000313" key="5">
    <source>
        <dbReference type="Proteomes" id="UP000799437"/>
    </source>
</evidence>
<dbReference type="GO" id="GO:0005737">
    <property type="term" value="C:cytoplasm"/>
    <property type="evidence" value="ECO:0007669"/>
    <property type="project" value="TreeGrafter"/>
</dbReference>
<dbReference type="PANTHER" id="PTHR43544">
    <property type="entry name" value="SHORT-CHAIN DEHYDROGENASE/REDUCTASE"/>
    <property type="match status" value="1"/>
</dbReference>
<dbReference type="GO" id="GO:0016491">
    <property type="term" value="F:oxidoreductase activity"/>
    <property type="evidence" value="ECO:0007669"/>
    <property type="project" value="UniProtKB-KW"/>
</dbReference>
<dbReference type="EMBL" id="ML996580">
    <property type="protein sequence ID" value="KAF2754519.1"/>
    <property type="molecule type" value="Genomic_DNA"/>
</dbReference>
<dbReference type="OrthoDB" id="9876299at2759"/>
<dbReference type="PRINTS" id="PR00081">
    <property type="entry name" value="GDHRDH"/>
</dbReference>
<accession>A0A6A6VXF6</accession>
<name>A0A6A6VXF6_9PEZI</name>
<organism evidence="4 5">
    <name type="scientific">Pseudovirgaria hyperparasitica</name>
    <dbReference type="NCBI Taxonomy" id="470096"/>
    <lineage>
        <taxon>Eukaryota</taxon>
        <taxon>Fungi</taxon>
        <taxon>Dikarya</taxon>
        <taxon>Ascomycota</taxon>
        <taxon>Pezizomycotina</taxon>
        <taxon>Dothideomycetes</taxon>
        <taxon>Dothideomycetes incertae sedis</taxon>
        <taxon>Acrospermales</taxon>
        <taxon>Acrospermaceae</taxon>
        <taxon>Pseudovirgaria</taxon>
    </lineage>
</organism>
<dbReference type="InterPro" id="IPR002347">
    <property type="entry name" value="SDR_fam"/>
</dbReference>
<dbReference type="PANTHER" id="PTHR43544:SF7">
    <property type="entry name" value="NADB-LER2"/>
    <property type="match status" value="1"/>
</dbReference>
<evidence type="ECO:0000256" key="2">
    <source>
        <dbReference type="ARBA" id="ARBA00022857"/>
    </source>
</evidence>
<dbReference type="Proteomes" id="UP000799437">
    <property type="component" value="Unassembled WGS sequence"/>
</dbReference>
<dbReference type="SUPFAM" id="SSF51735">
    <property type="entry name" value="NAD(P)-binding Rossmann-fold domains"/>
    <property type="match status" value="1"/>
</dbReference>
<proteinExistence type="inferred from homology"/>
<keyword evidence="3" id="KW-0560">Oxidoreductase</keyword>
<keyword evidence="5" id="KW-1185">Reference proteome</keyword>
<reference evidence="4" key="1">
    <citation type="journal article" date="2020" name="Stud. Mycol.">
        <title>101 Dothideomycetes genomes: a test case for predicting lifestyles and emergence of pathogens.</title>
        <authorList>
            <person name="Haridas S."/>
            <person name="Albert R."/>
            <person name="Binder M."/>
            <person name="Bloem J."/>
            <person name="Labutti K."/>
            <person name="Salamov A."/>
            <person name="Andreopoulos B."/>
            <person name="Baker S."/>
            <person name="Barry K."/>
            <person name="Bills G."/>
            <person name="Bluhm B."/>
            <person name="Cannon C."/>
            <person name="Castanera R."/>
            <person name="Culley D."/>
            <person name="Daum C."/>
            <person name="Ezra D."/>
            <person name="Gonzalez J."/>
            <person name="Henrissat B."/>
            <person name="Kuo A."/>
            <person name="Liang C."/>
            <person name="Lipzen A."/>
            <person name="Lutzoni F."/>
            <person name="Magnuson J."/>
            <person name="Mondo S."/>
            <person name="Nolan M."/>
            <person name="Ohm R."/>
            <person name="Pangilinan J."/>
            <person name="Park H.-J."/>
            <person name="Ramirez L."/>
            <person name="Alfaro M."/>
            <person name="Sun H."/>
            <person name="Tritt A."/>
            <person name="Yoshinaga Y."/>
            <person name="Zwiers L.-H."/>
            <person name="Turgeon B."/>
            <person name="Goodwin S."/>
            <person name="Spatafora J."/>
            <person name="Crous P."/>
            <person name="Grigoriev I."/>
        </authorList>
    </citation>
    <scope>NUCLEOTIDE SEQUENCE</scope>
    <source>
        <strain evidence="4">CBS 121739</strain>
    </source>
</reference>
<evidence type="ECO:0000256" key="3">
    <source>
        <dbReference type="ARBA" id="ARBA00023002"/>
    </source>
</evidence>
<dbReference type="Pfam" id="PF00106">
    <property type="entry name" value="adh_short"/>
    <property type="match status" value="1"/>
</dbReference>
<protein>
    <submittedName>
        <fullName evidence="4">NAD(P)-binding protein</fullName>
    </submittedName>
</protein>
<evidence type="ECO:0000256" key="1">
    <source>
        <dbReference type="ARBA" id="ARBA00006484"/>
    </source>
</evidence>
<dbReference type="AlphaFoldDB" id="A0A6A6VXF6"/>
<dbReference type="GeneID" id="54485735"/>
<dbReference type="InterPro" id="IPR051468">
    <property type="entry name" value="Fungal_SecMetab_SDRs"/>
</dbReference>
<comment type="similarity">
    <text evidence="1">Belongs to the short-chain dehydrogenases/reductases (SDR) family.</text>
</comment>
<dbReference type="InterPro" id="IPR036291">
    <property type="entry name" value="NAD(P)-bd_dom_sf"/>
</dbReference>
<gene>
    <name evidence="4" type="ORF">EJ05DRAFT_479495</name>
</gene>